<feature type="compositionally biased region" description="Low complexity" evidence="5">
    <location>
        <begin position="370"/>
        <end position="386"/>
    </location>
</feature>
<dbReference type="InterPro" id="IPR027417">
    <property type="entry name" value="P-loop_NTPase"/>
</dbReference>
<dbReference type="PANTHER" id="PTHR32295:SF244">
    <property type="entry name" value="PROTEIN IQ-DOMAIN 14-LIKE"/>
    <property type="match status" value="1"/>
</dbReference>
<dbReference type="CDD" id="cd23767">
    <property type="entry name" value="IQCD"/>
    <property type="match status" value="1"/>
</dbReference>
<feature type="compositionally biased region" description="Basic and acidic residues" evidence="5">
    <location>
        <begin position="519"/>
        <end position="529"/>
    </location>
</feature>
<dbReference type="InterPro" id="IPR025064">
    <property type="entry name" value="DUF4005"/>
</dbReference>
<dbReference type="EMBL" id="CATKSE010000001">
    <property type="protein sequence ID" value="CAI9086937.1"/>
    <property type="molecule type" value="Genomic_DNA"/>
</dbReference>
<dbReference type="SMART" id="SM00015">
    <property type="entry name" value="IQ"/>
    <property type="match status" value="2"/>
</dbReference>
<dbReference type="InterPro" id="IPR000048">
    <property type="entry name" value="IQ_motif_EF-hand-BS"/>
</dbReference>
<feature type="region of interest" description="Disordered" evidence="5">
    <location>
        <begin position="1"/>
        <end position="47"/>
    </location>
</feature>
<dbReference type="SUPFAM" id="SSF52540">
    <property type="entry name" value="P-loop containing nucleoside triphosphate hydrolases"/>
    <property type="match status" value="1"/>
</dbReference>
<dbReference type="AlphaFoldDB" id="A0AAV1BWJ6"/>
<organism evidence="7 8">
    <name type="scientific">Oldenlandia corymbosa var. corymbosa</name>
    <dbReference type="NCBI Taxonomy" id="529605"/>
    <lineage>
        <taxon>Eukaryota</taxon>
        <taxon>Viridiplantae</taxon>
        <taxon>Streptophyta</taxon>
        <taxon>Embryophyta</taxon>
        <taxon>Tracheophyta</taxon>
        <taxon>Spermatophyta</taxon>
        <taxon>Magnoliopsida</taxon>
        <taxon>eudicotyledons</taxon>
        <taxon>Gunneridae</taxon>
        <taxon>Pentapetalae</taxon>
        <taxon>asterids</taxon>
        <taxon>lamiids</taxon>
        <taxon>Gentianales</taxon>
        <taxon>Rubiaceae</taxon>
        <taxon>Rubioideae</taxon>
        <taxon>Spermacoceae</taxon>
        <taxon>Hedyotis-Oldenlandia complex</taxon>
        <taxon>Oldenlandia</taxon>
    </lineage>
</organism>
<proteinExistence type="inferred from homology"/>
<dbReference type="Pfam" id="PF00612">
    <property type="entry name" value="IQ"/>
    <property type="match status" value="2"/>
</dbReference>
<protein>
    <submittedName>
        <fullName evidence="7">OLC1v1020875C1</fullName>
    </submittedName>
</protein>
<evidence type="ECO:0000313" key="8">
    <source>
        <dbReference type="Proteomes" id="UP001161247"/>
    </source>
</evidence>
<gene>
    <name evidence="7" type="ORF">OLC1_LOCUS24900</name>
</gene>
<feature type="compositionally biased region" description="Polar residues" evidence="5">
    <location>
        <begin position="345"/>
        <end position="357"/>
    </location>
</feature>
<accession>A0AAV1BWJ6</accession>
<dbReference type="PANTHER" id="PTHR32295">
    <property type="entry name" value="IQ-DOMAIN 5-RELATED"/>
    <property type="match status" value="1"/>
</dbReference>
<evidence type="ECO:0000256" key="1">
    <source>
        <dbReference type="ARBA" id="ARBA00022860"/>
    </source>
</evidence>
<evidence type="ECO:0000256" key="4">
    <source>
        <dbReference type="ARBA" id="ARBA00045534"/>
    </source>
</evidence>
<keyword evidence="8" id="KW-1185">Reference proteome</keyword>
<feature type="region of interest" description="Disordered" evidence="5">
    <location>
        <begin position="345"/>
        <end position="387"/>
    </location>
</feature>
<evidence type="ECO:0000259" key="6">
    <source>
        <dbReference type="Pfam" id="PF13178"/>
    </source>
</evidence>
<dbReference type="PROSITE" id="PS50096">
    <property type="entry name" value="IQ"/>
    <property type="match status" value="2"/>
</dbReference>
<evidence type="ECO:0000256" key="2">
    <source>
        <dbReference type="ARBA" id="ARBA00024341"/>
    </source>
</evidence>
<dbReference type="GO" id="GO:0005516">
    <property type="term" value="F:calmodulin binding"/>
    <property type="evidence" value="ECO:0007669"/>
    <property type="project" value="UniProtKB-KW"/>
</dbReference>
<name>A0AAV1BWJ6_OLDCO</name>
<comment type="function">
    <text evidence="4">May be involved in cooperative interactions with calmodulins or calmodulin-like proteins. Recruits calmodulin proteins to microtubules, thus being a potential scaffold in cellular signaling and trafficking. May associate with nucleic acids and regulate gene expression at the transcriptional or post-transcriptional level.</text>
</comment>
<feature type="region of interest" description="Disordered" evidence="5">
    <location>
        <begin position="447"/>
        <end position="466"/>
    </location>
</feature>
<comment type="subunit">
    <text evidence="3">Binds to multiple calmodulin (CaM) in the presence of Ca(2+) and CaM-like proteins.</text>
</comment>
<evidence type="ECO:0000256" key="3">
    <source>
        <dbReference type="ARBA" id="ARBA00024378"/>
    </source>
</evidence>
<dbReference type="Pfam" id="PF13178">
    <property type="entry name" value="DUF4005"/>
    <property type="match status" value="1"/>
</dbReference>
<sequence>MGKIGGGSWLRKVKRAFGSPAKAKDGENSCKRREEAEEEEEQKKRGKRRWIFGKQQLSCETTMHHNEARPGTTTSTTIVPIFAQNEESSNLFEGRRTLKDVISDQQCSSSSASALALAMATKMAAEAAAVTAQAAAEIIRLARPDAFRGTGQEEKQHRAAVKIQTAFRGYLARRALRALKGLVKLQALVRGHNVRKRAKMTLQCMQSLIRLQDQACDQRKRLSLEGCTNISVIMSGKSYSSDTDYYYDDDHDQYIPKSQHNVKIYQHQLQMPKHLASKPPQMSLYQAFSQSDHQMWKEGELQNSHCKKYEEQKQQEKDITKRRASIDHKESIKIVEIDTIQPHTCSSTSQLPAQNHLQEYHRQPGRRRSSGASYNTVVSSSSTASSPLHHRFQDLSIQQHPPLFSPGRLKPVETPAGRATSDSSGCNNSVPKPQPAYMAATVSAHARARSLSTPRQKGLAQGEKKGMMAKKRLSFSGEEDALAAHSDGELISRRVNCLLENSFQSPARRLQKQSCFQGKNDRNHNAFPR</sequence>
<comment type="caution">
    <text evidence="7">The sequence shown here is derived from an EMBL/GenBank/DDBJ whole genome shotgun (WGS) entry which is preliminary data.</text>
</comment>
<feature type="compositionally biased region" description="Basic and acidic residues" evidence="5">
    <location>
        <begin position="22"/>
        <end position="35"/>
    </location>
</feature>
<dbReference type="Gene3D" id="1.20.5.190">
    <property type="match status" value="1"/>
</dbReference>
<evidence type="ECO:0000313" key="7">
    <source>
        <dbReference type="EMBL" id="CAI9086937.1"/>
    </source>
</evidence>
<keyword evidence="1" id="KW-0112">Calmodulin-binding</keyword>
<reference evidence="7" key="1">
    <citation type="submission" date="2023-03" db="EMBL/GenBank/DDBJ databases">
        <authorList>
            <person name="Julca I."/>
        </authorList>
    </citation>
    <scope>NUCLEOTIDE SEQUENCE</scope>
</reference>
<evidence type="ECO:0000256" key="5">
    <source>
        <dbReference type="SAM" id="MobiDB-lite"/>
    </source>
</evidence>
<feature type="domain" description="DUF4005" evidence="6">
    <location>
        <begin position="414"/>
        <end position="488"/>
    </location>
</feature>
<feature type="region of interest" description="Disordered" evidence="5">
    <location>
        <begin position="508"/>
        <end position="529"/>
    </location>
</feature>
<comment type="similarity">
    <text evidence="2">Belongs to the IQD family.</text>
</comment>
<dbReference type="Proteomes" id="UP001161247">
    <property type="component" value="Unassembled WGS sequence"/>
</dbReference>